<evidence type="ECO:0000313" key="2">
    <source>
        <dbReference type="Proteomes" id="UP000092445"/>
    </source>
</evidence>
<protein>
    <submittedName>
        <fullName evidence="1">Uncharacterized protein</fullName>
    </submittedName>
</protein>
<dbReference type="AlphaFoldDB" id="A0A1A9ZK79"/>
<reference evidence="1" key="2">
    <citation type="submission" date="2020-05" db="UniProtKB">
        <authorList>
            <consortium name="EnsemblMetazoa"/>
        </authorList>
    </citation>
    <scope>IDENTIFICATION</scope>
    <source>
        <strain evidence="1">IAEA</strain>
    </source>
</reference>
<evidence type="ECO:0000313" key="1">
    <source>
        <dbReference type="EnsemblMetazoa" id="GPAI017427-PA"/>
    </source>
</evidence>
<proteinExistence type="predicted"/>
<organism evidence="1 2">
    <name type="scientific">Glossina pallidipes</name>
    <name type="common">Tsetse fly</name>
    <dbReference type="NCBI Taxonomy" id="7398"/>
    <lineage>
        <taxon>Eukaryota</taxon>
        <taxon>Metazoa</taxon>
        <taxon>Ecdysozoa</taxon>
        <taxon>Arthropoda</taxon>
        <taxon>Hexapoda</taxon>
        <taxon>Insecta</taxon>
        <taxon>Pterygota</taxon>
        <taxon>Neoptera</taxon>
        <taxon>Endopterygota</taxon>
        <taxon>Diptera</taxon>
        <taxon>Brachycera</taxon>
        <taxon>Muscomorpha</taxon>
        <taxon>Hippoboscoidea</taxon>
        <taxon>Glossinidae</taxon>
        <taxon>Glossina</taxon>
    </lineage>
</organism>
<keyword evidence="2" id="KW-1185">Reference proteome</keyword>
<dbReference type="VEuPathDB" id="VectorBase:GPAI017427"/>
<name>A0A1A9ZK79_GLOPL</name>
<sequence>MFAGHLKNCNNSNEFFGQQSYEFLKTTSIKQKEKLEQNSFIIGPDVNNRSLALGNMRIAKGNDTESRASPSLAQEMNLARRACWCNNRSLPVSINEMDEQKCCENKCFKNNYEDNVVTNAIATTTTSTTTKILNGAEKLSKILFNKHRNDNVVSNDKKDDGNERAIENVSILVNNYNYNYNNNNDNYYDDDNDDKTITNNLSEMENVNLVKRKRITKNVKELCCSAVPKNTLTSSSPISTVTTTTTTTTITTTTTATTITAINAITSTSNVNKNLKQSSGSTRYFYDCDIVASMRVQFGKFWLAFVEFCDRNTIKPNDPRFFKQNNSNHPNPKQAEKFRLLTNKKVIFLFIVCLFFSCINRIEGRPESSDSTPGVTDATKAINVAQSLVPNAIMNSKAYQKLNDLQLNKISFADKMIANLFIYCLAYRVLCVLHQKDGGILRFASKHMQQSRYY</sequence>
<dbReference type="EnsemblMetazoa" id="GPAI017427-RA">
    <property type="protein sequence ID" value="GPAI017427-PA"/>
    <property type="gene ID" value="GPAI017427"/>
</dbReference>
<dbReference type="Proteomes" id="UP000092445">
    <property type="component" value="Unassembled WGS sequence"/>
</dbReference>
<accession>A0A1A9ZK79</accession>
<reference evidence="2" key="1">
    <citation type="submission" date="2014-03" db="EMBL/GenBank/DDBJ databases">
        <authorList>
            <person name="Aksoy S."/>
            <person name="Warren W."/>
            <person name="Wilson R.K."/>
        </authorList>
    </citation>
    <scope>NUCLEOTIDE SEQUENCE [LARGE SCALE GENOMIC DNA]</scope>
    <source>
        <strain evidence="2">IAEA</strain>
    </source>
</reference>